<comment type="cofactor">
    <cofactor evidence="9">
        <name>Ca(2+)</name>
        <dbReference type="ChEBI" id="CHEBI:29108"/>
    </cofactor>
    <text evidence="9">Can bind about 5 Ca(2+) ions per subunit.</text>
</comment>
<dbReference type="SMART" id="SM00235">
    <property type="entry name" value="ZnMc"/>
    <property type="match status" value="1"/>
</dbReference>
<proteinExistence type="inferred from homology"/>
<evidence type="ECO:0000256" key="4">
    <source>
        <dbReference type="ARBA" id="ARBA00022801"/>
    </source>
</evidence>
<evidence type="ECO:0000256" key="11">
    <source>
        <dbReference type="PROSITE-ProRule" id="PRU01011"/>
    </source>
</evidence>
<gene>
    <name evidence="14" type="ORF">OBRU01_02134</name>
</gene>
<dbReference type="GO" id="GO:0030574">
    <property type="term" value="P:collagen catabolic process"/>
    <property type="evidence" value="ECO:0007669"/>
    <property type="project" value="TreeGrafter"/>
</dbReference>
<dbReference type="SUPFAM" id="SSF55486">
    <property type="entry name" value="Metalloproteases ('zincins'), catalytic domain"/>
    <property type="match status" value="1"/>
</dbReference>
<dbReference type="Pfam" id="PF00413">
    <property type="entry name" value="Peptidase_M10"/>
    <property type="match status" value="1"/>
</dbReference>
<keyword evidence="4" id="KW-0378">Hydrolase</keyword>
<dbReference type="InterPro" id="IPR006026">
    <property type="entry name" value="Peptidase_Metallo"/>
</dbReference>
<feature type="compositionally biased region" description="Low complexity" evidence="12">
    <location>
        <begin position="35"/>
        <end position="50"/>
    </location>
</feature>
<feature type="binding site" evidence="8">
    <location>
        <position position="83"/>
    </location>
    <ligand>
        <name>Zn(2+)</name>
        <dbReference type="ChEBI" id="CHEBI:29105"/>
        <label>2</label>
        <note>catalytic</note>
    </ligand>
</feature>
<feature type="active site" evidence="7">
    <location>
        <position position="84"/>
    </location>
</feature>
<feature type="binding site" evidence="9">
    <location>
        <position position="61"/>
    </location>
    <ligand>
        <name>Ca(2+)</name>
        <dbReference type="ChEBI" id="CHEBI:29108"/>
        <label>3</label>
    </ligand>
</feature>
<keyword evidence="2" id="KW-0645">Protease</keyword>
<dbReference type="EMBL" id="JTDY01000150">
    <property type="protein sequence ID" value="KOB78583.1"/>
    <property type="molecule type" value="Genomic_DNA"/>
</dbReference>
<dbReference type="SUPFAM" id="SSF50923">
    <property type="entry name" value="Hemopexin-like domain"/>
    <property type="match status" value="1"/>
</dbReference>
<evidence type="ECO:0000313" key="14">
    <source>
        <dbReference type="EMBL" id="KOB78583.1"/>
    </source>
</evidence>
<evidence type="ECO:0000256" key="9">
    <source>
        <dbReference type="PIRSR" id="PIRSR621190-2"/>
    </source>
</evidence>
<feature type="binding site" evidence="9">
    <location>
        <position position="101"/>
    </location>
    <ligand>
        <name>Zn(2+)</name>
        <dbReference type="ChEBI" id="CHEBI:29105"/>
        <label>2</label>
        <note>catalytic</note>
    </ligand>
</feature>
<keyword evidence="5 8" id="KW-0862">Zinc</keyword>
<evidence type="ECO:0000256" key="5">
    <source>
        <dbReference type="ARBA" id="ARBA00022833"/>
    </source>
</evidence>
<dbReference type="STRING" id="104452.A0A0L7LSZ0"/>
<feature type="binding site" evidence="9">
    <location>
        <position position="59"/>
    </location>
    <ligand>
        <name>Ca(2+)</name>
        <dbReference type="ChEBI" id="CHEBI:29108"/>
        <label>1</label>
    </ligand>
</feature>
<comment type="caution">
    <text evidence="14">The sequence shown here is derived from an EMBL/GenBank/DDBJ whole genome shotgun (WGS) entry which is preliminary data.</text>
</comment>
<feature type="binding site" evidence="9">
    <location>
        <position position="61"/>
    </location>
    <ligand>
        <name>Ca(2+)</name>
        <dbReference type="ChEBI" id="CHEBI:29108"/>
        <label>1</label>
    </ligand>
</feature>
<feature type="region of interest" description="Disordered" evidence="12">
    <location>
        <begin position="148"/>
        <end position="285"/>
    </location>
</feature>
<feature type="binding site" evidence="8">
    <location>
        <position position="87"/>
    </location>
    <ligand>
        <name>Zn(2+)</name>
        <dbReference type="ChEBI" id="CHEBI:29105"/>
        <label>2</label>
        <note>catalytic</note>
    </ligand>
</feature>
<evidence type="ECO:0000256" key="3">
    <source>
        <dbReference type="ARBA" id="ARBA00022723"/>
    </source>
</evidence>
<protein>
    <submittedName>
        <fullName evidence="14">Matrix metalloproteinase 2</fullName>
    </submittedName>
</protein>
<dbReference type="GO" id="GO:0006508">
    <property type="term" value="P:proteolysis"/>
    <property type="evidence" value="ECO:0007669"/>
    <property type="project" value="UniProtKB-KW"/>
</dbReference>
<feature type="non-terminal residue" evidence="14">
    <location>
        <position position="420"/>
    </location>
</feature>
<dbReference type="PANTHER" id="PTHR10201">
    <property type="entry name" value="MATRIX METALLOPROTEINASE"/>
    <property type="match status" value="1"/>
</dbReference>
<dbReference type="InterPro" id="IPR024079">
    <property type="entry name" value="MetalloPept_cat_dom_sf"/>
</dbReference>
<evidence type="ECO:0000256" key="8">
    <source>
        <dbReference type="PIRSR" id="PIRSR001191-2"/>
    </source>
</evidence>
<feature type="binding site" evidence="8">
    <location>
        <position position="93"/>
    </location>
    <ligand>
        <name>Zn(2+)</name>
        <dbReference type="ChEBI" id="CHEBI:29105"/>
        <label>2</label>
        <note>catalytic</note>
    </ligand>
</feature>
<comment type="cofactor">
    <cofactor evidence="9">
        <name>Zn(2+)</name>
        <dbReference type="ChEBI" id="CHEBI:29105"/>
    </cofactor>
    <text evidence="9">Binds 2 Zn(2+) ions per subunit.</text>
</comment>
<evidence type="ECO:0000256" key="10">
    <source>
        <dbReference type="PIRSR" id="PIRSR621190-4"/>
    </source>
</evidence>
<evidence type="ECO:0000259" key="13">
    <source>
        <dbReference type="SMART" id="SM00235"/>
    </source>
</evidence>
<name>A0A0L7LSZ0_OPEBR</name>
<evidence type="ECO:0000256" key="7">
    <source>
        <dbReference type="PIRSR" id="PIRSR001191-1"/>
    </source>
</evidence>
<dbReference type="GO" id="GO:0008270">
    <property type="term" value="F:zinc ion binding"/>
    <property type="evidence" value="ECO:0007669"/>
    <property type="project" value="InterPro"/>
</dbReference>
<sequence length="420" mass="48927">CPKTRGHRSWTLATLAPCWPVPWTSGSKLPDLPSRRSTPTRLTSSCPLPSRGGDAHFDDDELWLLQPKNDDEEGTSLFAVAVHEFGHSLGLSHSSVRGALMYPWYQGIQSNFILPEDDRNGIQQMYGPKEARKWGKIPNYRPIETTTTTTTTTTRRPIRHNTRYPVKNPVYRPNYTPYPREPSRYPSHQPERPHHHYPTYPDLPSYYPRHKYNSSEEHPRRTNHHHRPIETTTLPTTYRPRHPEYPNYRPNTPSDPRQDYPRRPYHPEKTTTTKPTTTPKPDIPDSCDTTYDAYHWRIGAQGRYDGYPMEIRRMWSGLPRDLTHVDAVYERPDQNIAIFVGDLMSGYPKSLYQLGLPHNIAKLDAAMVWGHNSKTYFYSGMEYWKYDEDAGSVEPDYPRNMAMEFQLQCFSIVVNILIRN</sequence>
<keyword evidence="9" id="KW-0106">Calcium</keyword>
<feature type="binding site" evidence="9">
    <location>
        <position position="52"/>
    </location>
    <ligand>
        <name>Ca(2+)</name>
        <dbReference type="ChEBI" id="CHEBI:29108"/>
        <label>2</label>
    </ligand>
</feature>
<feature type="binding site" evidence="9">
    <location>
        <position position="56"/>
    </location>
    <ligand>
        <name>Zn(2+)</name>
        <dbReference type="ChEBI" id="CHEBI:29105"/>
        <label>1</label>
    </ligand>
</feature>
<keyword evidence="3 8" id="KW-0479">Metal-binding</keyword>
<accession>A0A0L7LSZ0</accession>
<feature type="binding site" evidence="9">
    <location>
        <position position="366"/>
    </location>
    <ligand>
        <name>Ca(2+)</name>
        <dbReference type="ChEBI" id="CHEBI:29108"/>
        <label>5</label>
    </ligand>
</feature>
<feature type="domain" description="Peptidase metallopeptidase" evidence="13">
    <location>
        <begin position="15"/>
        <end position="128"/>
    </location>
</feature>
<feature type="non-terminal residue" evidence="14">
    <location>
        <position position="1"/>
    </location>
</feature>
<dbReference type="InterPro" id="IPR036375">
    <property type="entry name" value="Hemopexin-like_dom_sf"/>
</dbReference>
<feature type="binding site" evidence="9">
    <location>
        <position position="326"/>
    </location>
    <ligand>
        <name>Ca(2+)</name>
        <dbReference type="ChEBI" id="CHEBI:29108"/>
        <label>4</label>
    </ligand>
</feature>
<dbReference type="GO" id="GO:0005615">
    <property type="term" value="C:extracellular space"/>
    <property type="evidence" value="ECO:0007669"/>
    <property type="project" value="TreeGrafter"/>
</dbReference>
<organism evidence="14 15">
    <name type="scientific">Operophtera brumata</name>
    <name type="common">Winter moth</name>
    <name type="synonym">Phalaena brumata</name>
    <dbReference type="NCBI Taxonomy" id="104452"/>
    <lineage>
        <taxon>Eukaryota</taxon>
        <taxon>Metazoa</taxon>
        <taxon>Ecdysozoa</taxon>
        <taxon>Arthropoda</taxon>
        <taxon>Hexapoda</taxon>
        <taxon>Insecta</taxon>
        <taxon>Pterygota</taxon>
        <taxon>Neoptera</taxon>
        <taxon>Endopterygota</taxon>
        <taxon>Lepidoptera</taxon>
        <taxon>Glossata</taxon>
        <taxon>Ditrysia</taxon>
        <taxon>Geometroidea</taxon>
        <taxon>Geometridae</taxon>
        <taxon>Larentiinae</taxon>
        <taxon>Operophtera</taxon>
    </lineage>
</organism>
<dbReference type="Gene3D" id="2.110.10.10">
    <property type="entry name" value="Hemopexin-like domain"/>
    <property type="match status" value="1"/>
</dbReference>
<dbReference type="GO" id="GO:0030198">
    <property type="term" value="P:extracellular matrix organization"/>
    <property type="evidence" value="ECO:0007669"/>
    <property type="project" value="TreeGrafter"/>
</dbReference>
<feature type="binding site" evidence="9">
    <location>
        <position position="58"/>
    </location>
    <ligand>
        <name>Ca(2+)</name>
        <dbReference type="ChEBI" id="CHEBI:29108"/>
        <label>3</label>
    </ligand>
</feature>
<evidence type="ECO:0000256" key="1">
    <source>
        <dbReference type="ARBA" id="ARBA00010370"/>
    </source>
</evidence>
<feature type="binding site" evidence="9">
    <location>
        <position position="54"/>
    </location>
    <ligand>
        <name>Ca(2+)</name>
        <dbReference type="ChEBI" id="CHEBI:29108"/>
        <label>2</label>
    </ligand>
</feature>
<dbReference type="Pfam" id="PF00045">
    <property type="entry name" value="Hemopexin"/>
    <property type="match status" value="1"/>
</dbReference>
<evidence type="ECO:0000313" key="15">
    <source>
        <dbReference type="Proteomes" id="UP000037510"/>
    </source>
</evidence>
<evidence type="ECO:0000256" key="2">
    <source>
        <dbReference type="ARBA" id="ARBA00022670"/>
    </source>
</evidence>
<dbReference type="InterPro" id="IPR021190">
    <property type="entry name" value="Pept_M10A"/>
</dbReference>
<feature type="repeat" description="Hemopexin" evidence="11">
    <location>
        <begin position="360"/>
        <end position="408"/>
    </location>
</feature>
<keyword evidence="6" id="KW-0482">Metalloprotease</keyword>
<dbReference type="PANTHER" id="PTHR10201:SF308">
    <property type="entry name" value="MATRIX METALLOPROTEINASE 2"/>
    <property type="match status" value="1"/>
</dbReference>
<feature type="region of interest" description="Disordered" evidence="12">
    <location>
        <begin position="29"/>
        <end position="51"/>
    </location>
</feature>
<keyword evidence="15" id="KW-1185">Reference proteome</keyword>
<evidence type="ECO:0000256" key="12">
    <source>
        <dbReference type="SAM" id="MobiDB-lite"/>
    </source>
</evidence>
<dbReference type="SMART" id="SM00120">
    <property type="entry name" value="HX"/>
    <property type="match status" value="2"/>
</dbReference>
<dbReference type="PRINTS" id="PR00138">
    <property type="entry name" value="MATRIXIN"/>
</dbReference>
<dbReference type="GO" id="GO:0031012">
    <property type="term" value="C:extracellular matrix"/>
    <property type="evidence" value="ECO:0007669"/>
    <property type="project" value="InterPro"/>
</dbReference>
<feature type="modified residue" description="Phosphotyrosine; by PKDCC" evidence="10">
    <location>
        <position position="347"/>
    </location>
</feature>
<dbReference type="AlphaFoldDB" id="A0A0L7LSZ0"/>
<evidence type="ECO:0000256" key="6">
    <source>
        <dbReference type="ARBA" id="ARBA00023049"/>
    </source>
</evidence>
<dbReference type="InterPro" id="IPR018487">
    <property type="entry name" value="Hemopexin-like_repeat"/>
</dbReference>
<dbReference type="InterPro" id="IPR001818">
    <property type="entry name" value="Pept_M10_metallopeptidase"/>
</dbReference>
<reference evidence="14 15" key="1">
    <citation type="journal article" date="2015" name="Genome Biol. Evol.">
        <title>The genome of winter moth (Operophtera brumata) provides a genomic perspective on sexual dimorphism and phenology.</title>
        <authorList>
            <person name="Derks M.F."/>
            <person name="Smit S."/>
            <person name="Salis L."/>
            <person name="Schijlen E."/>
            <person name="Bossers A."/>
            <person name="Mateman C."/>
            <person name="Pijl A.S."/>
            <person name="de Ridder D."/>
            <person name="Groenen M.A."/>
            <person name="Visser M.E."/>
            <person name="Megens H.J."/>
        </authorList>
    </citation>
    <scope>NUCLEOTIDE SEQUENCE [LARGE SCALE GENOMIC DNA]</scope>
    <source>
        <strain evidence="14">WM2013NL</strain>
        <tissue evidence="14">Head and thorax</tissue>
    </source>
</reference>
<dbReference type="Gene3D" id="3.40.390.10">
    <property type="entry name" value="Collagenase (Catalytic Domain)"/>
    <property type="match status" value="1"/>
</dbReference>
<comment type="similarity">
    <text evidence="1">Belongs to the peptidase M10A family.</text>
</comment>
<feature type="compositionally biased region" description="Basic and acidic residues" evidence="12">
    <location>
        <begin position="256"/>
        <end position="271"/>
    </location>
</feature>
<dbReference type="PIRSF" id="PIRSF001191">
    <property type="entry name" value="Peptidase_M10A_matrix"/>
    <property type="match status" value="1"/>
</dbReference>
<dbReference type="GO" id="GO:0004222">
    <property type="term" value="F:metalloendopeptidase activity"/>
    <property type="evidence" value="ECO:0007669"/>
    <property type="project" value="InterPro"/>
</dbReference>
<dbReference type="PROSITE" id="PS51642">
    <property type="entry name" value="HEMOPEXIN_2"/>
    <property type="match status" value="1"/>
</dbReference>
<dbReference type="Proteomes" id="UP000037510">
    <property type="component" value="Unassembled WGS sequence"/>
</dbReference>